<comment type="caution">
    <text evidence="1">The sequence shown here is derived from an EMBL/GenBank/DDBJ whole genome shotgun (WGS) entry which is preliminary data.</text>
</comment>
<organism evidence="1">
    <name type="scientific">marine sediment metagenome</name>
    <dbReference type="NCBI Taxonomy" id="412755"/>
    <lineage>
        <taxon>unclassified sequences</taxon>
        <taxon>metagenomes</taxon>
        <taxon>ecological metagenomes</taxon>
    </lineage>
</organism>
<reference evidence="1" key="1">
    <citation type="journal article" date="2014" name="Front. Microbiol.">
        <title>High frequency of phylogenetically diverse reductive dehalogenase-homologous genes in deep subseafloor sedimentary metagenomes.</title>
        <authorList>
            <person name="Kawai M."/>
            <person name="Futagami T."/>
            <person name="Toyoda A."/>
            <person name="Takaki Y."/>
            <person name="Nishi S."/>
            <person name="Hori S."/>
            <person name="Arai W."/>
            <person name="Tsubouchi T."/>
            <person name="Morono Y."/>
            <person name="Uchiyama I."/>
            <person name="Ito T."/>
            <person name="Fujiyama A."/>
            <person name="Inagaki F."/>
            <person name="Takami H."/>
        </authorList>
    </citation>
    <scope>NUCLEOTIDE SEQUENCE</scope>
    <source>
        <strain evidence="1">Expedition CK06-06</strain>
    </source>
</reference>
<name>X0Z7Q1_9ZZZZ</name>
<proteinExistence type="predicted"/>
<dbReference type="AlphaFoldDB" id="X0Z7Q1"/>
<evidence type="ECO:0000313" key="1">
    <source>
        <dbReference type="EMBL" id="GAG56403.1"/>
    </source>
</evidence>
<sequence>MYAIEECEICEHGTRFPQGMYCFELGRYISESEAYPNPCRKFSTLTSRSSRAAEACPEYHKAARKQGWFRCSYCGKELPPPA</sequence>
<protein>
    <submittedName>
        <fullName evidence="1">Uncharacterized protein</fullName>
    </submittedName>
</protein>
<dbReference type="EMBL" id="BART01008666">
    <property type="protein sequence ID" value="GAG56403.1"/>
    <property type="molecule type" value="Genomic_DNA"/>
</dbReference>
<accession>X0Z7Q1</accession>
<gene>
    <name evidence="1" type="ORF">S01H4_19434</name>
</gene>